<evidence type="ECO:0008006" key="2">
    <source>
        <dbReference type="Google" id="ProtNLM"/>
    </source>
</evidence>
<dbReference type="AlphaFoldDB" id="A0A1W1C0L9"/>
<gene>
    <name evidence="1" type="ORF">MNB_SV-8-842</name>
</gene>
<protein>
    <recommendedName>
        <fullName evidence="2">Outer membrane receptor for ferric coprogen and ferric-rhodotorulic acid</fullName>
    </recommendedName>
</protein>
<accession>A0A1W1C0L9</accession>
<dbReference type="InterPro" id="IPR021803">
    <property type="entry name" value="DUF3373"/>
</dbReference>
<dbReference type="Pfam" id="PF11853">
    <property type="entry name" value="DUF3373"/>
    <property type="match status" value="1"/>
</dbReference>
<reference evidence="1" key="1">
    <citation type="submission" date="2016-10" db="EMBL/GenBank/DDBJ databases">
        <authorList>
            <person name="de Groot N.N."/>
        </authorList>
    </citation>
    <scope>NUCLEOTIDE SEQUENCE</scope>
</reference>
<organism evidence="1">
    <name type="scientific">hydrothermal vent metagenome</name>
    <dbReference type="NCBI Taxonomy" id="652676"/>
    <lineage>
        <taxon>unclassified sequences</taxon>
        <taxon>metagenomes</taxon>
        <taxon>ecological metagenomes</taxon>
    </lineage>
</organism>
<sequence>MKKIGLSIAVFVASSSLYAATPSNAQLLKRIEQLELQVTKNKKVTSHKEKYVAPVTQIENNSPFGKLKISGDYRFAVDNLHYDLADGSTAKNDALLTNRLWLNFSYKPNEHIDFNTKLAFNKVFGQGFIYYPGGKAPFDGFDWLASTTNTDDRVRIKNAYINYRDTLLDGKLPWSFGVGRRSTSYNQLISWRDDTKANSPLGHIVSAEFDGGHLGFNLSKITGVSGMKVKFAAGRGASYVSPSLSPTPDIDWGKNINMFDVNFVFYSDEALHAELQAMHVTNLIDLKDPQNPNQGFDTVGDMNLGSFMVTYNAKNLNNTKFFASFGLSQTDPNNNQTMLGSPDKETGTSYWFGAQTALLGGRFGLEYNHGSKYWRSFTYAEDTVAGSKLAVRGNAYEAYYTKEIMDGLSFQARYTYMDYDYTGSQGFFGSTTGAAMKIEDAKNSPMAKYIVDKAQDVRVYLRYQF</sequence>
<dbReference type="SUPFAM" id="SSF56935">
    <property type="entry name" value="Porins"/>
    <property type="match status" value="1"/>
</dbReference>
<name>A0A1W1C0L9_9ZZZZ</name>
<evidence type="ECO:0000313" key="1">
    <source>
        <dbReference type="EMBL" id="SFV59380.1"/>
    </source>
</evidence>
<dbReference type="EMBL" id="FPHD01000050">
    <property type="protein sequence ID" value="SFV59380.1"/>
    <property type="molecule type" value="Genomic_DNA"/>
</dbReference>
<proteinExistence type="predicted"/>